<comment type="caution">
    <text evidence="2">The sequence shown here is derived from an EMBL/GenBank/DDBJ whole genome shotgun (WGS) entry which is preliminary data.</text>
</comment>
<keyword evidence="1" id="KW-1133">Transmembrane helix</keyword>
<sequence length="27" mass="3142">MLWLECIVAIGLLIYLVFHLINPEKEA</sequence>
<protein>
    <submittedName>
        <fullName evidence="2">Potassium-transporting ATPase subunit F</fullName>
    </submittedName>
</protein>
<feature type="transmembrane region" description="Helical" evidence="1">
    <location>
        <begin position="6"/>
        <end position="22"/>
    </location>
</feature>
<accession>A0ABW9G2R4</accession>
<evidence type="ECO:0000313" key="3">
    <source>
        <dbReference type="Proteomes" id="UP001629953"/>
    </source>
</evidence>
<proteinExistence type="predicted"/>
<dbReference type="EMBL" id="JBEQCT010000001">
    <property type="protein sequence ID" value="MFM2483964.1"/>
    <property type="molecule type" value="Genomic_DNA"/>
</dbReference>
<gene>
    <name evidence="2" type="ORF">ABUE30_02610</name>
</gene>
<keyword evidence="1" id="KW-0812">Transmembrane</keyword>
<dbReference type="InterPro" id="IPR011726">
    <property type="entry name" value="KdpF"/>
</dbReference>
<evidence type="ECO:0000256" key="1">
    <source>
        <dbReference type="SAM" id="Phobius"/>
    </source>
</evidence>
<organism evidence="2 3">
    <name type="scientific">Celerinatantimonas yamalensis</name>
    <dbReference type="NCBI Taxonomy" id="559956"/>
    <lineage>
        <taxon>Bacteria</taxon>
        <taxon>Pseudomonadati</taxon>
        <taxon>Pseudomonadota</taxon>
        <taxon>Gammaproteobacteria</taxon>
        <taxon>Celerinatantimonadaceae</taxon>
        <taxon>Celerinatantimonas</taxon>
    </lineage>
</organism>
<dbReference type="Pfam" id="PF09604">
    <property type="entry name" value="Potass_KdpF"/>
    <property type="match status" value="1"/>
</dbReference>
<dbReference type="Proteomes" id="UP001629953">
    <property type="component" value="Unassembled WGS sequence"/>
</dbReference>
<dbReference type="RefSeq" id="WP_408622524.1">
    <property type="nucleotide sequence ID" value="NZ_JBEQCT010000001.1"/>
</dbReference>
<keyword evidence="1" id="KW-0472">Membrane</keyword>
<evidence type="ECO:0000313" key="2">
    <source>
        <dbReference type="EMBL" id="MFM2483964.1"/>
    </source>
</evidence>
<keyword evidence="3" id="KW-1185">Reference proteome</keyword>
<reference evidence="2 3" key="1">
    <citation type="journal article" date="2013" name="Int. J. Syst. Evol. Microbiol.">
        <title>Celerinatantimonas yamalensis sp. nov., a cold-adapted diazotrophic bacterium from a cold permafrost brine.</title>
        <authorList>
            <person name="Shcherbakova V."/>
            <person name="Chuvilskaya N."/>
            <person name="Rivkina E."/>
            <person name="Demidov N."/>
            <person name="Uchaeva V."/>
            <person name="Suetin S."/>
            <person name="Suzina N."/>
            <person name="Gilichinsky D."/>
        </authorList>
    </citation>
    <scope>NUCLEOTIDE SEQUENCE [LARGE SCALE GENOMIC DNA]</scope>
    <source>
        <strain evidence="2 3">C7</strain>
    </source>
</reference>
<name>A0ABW9G2R4_9GAMM</name>